<dbReference type="EMBL" id="HG670306">
    <property type="protein sequence ID" value="CDM85178.1"/>
    <property type="molecule type" value="Genomic_DNA"/>
</dbReference>
<organism evidence="2">
    <name type="scientific">Triticum aestivum</name>
    <name type="common">Wheat</name>
    <dbReference type="NCBI Taxonomy" id="4565"/>
    <lineage>
        <taxon>Eukaryota</taxon>
        <taxon>Viridiplantae</taxon>
        <taxon>Streptophyta</taxon>
        <taxon>Embryophyta</taxon>
        <taxon>Tracheophyta</taxon>
        <taxon>Spermatophyta</taxon>
        <taxon>Magnoliopsida</taxon>
        <taxon>Liliopsida</taxon>
        <taxon>Poales</taxon>
        <taxon>Poaceae</taxon>
        <taxon>BOP clade</taxon>
        <taxon>Pooideae</taxon>
        <taxon>Triticodae</taxon>
        <taxon>Triticeae</taxon>
        <taxon>Triticinae</taxon>
        <taxon>Triticum</taxon>
    </lineage>
</organism>
<reference evidence="3" key="2">
    <citation type="submission" date="2018-08" db="EMBL/GenBank/DDBJ databases">
        <authorList>
            <person name="Rossello M."/>
        </authorList>
    </citation>
    <scope>NUCLEOTIDE SEQUENCE [LARGE SCALE GENOMIC DNA]</scope>
    <source>
        <strain evidence="3">cv. Chinese Spring</strain>
    </source>
</reference>
<dbReference type="Gramene" id="TraesNOR3B03G01739830.1">
    <property type="protein sequence ID" value="TraesNOR3B03G01739830.1.CDS1"/>
    <property type="gene ID" value="TraesNOR3B03G01739830"/>
</dbReference>
<keyword evidence="4" id="KW-1185">Reference proteome</keyword>
<keyword evidence="1" id="KW-0175">Coiled coil</keyword>
<protein>
    <submittedName>
        <fullName evidence="2 3">Uncharacterized protein</fullName>
    </submittedName>
</protein>
<gene>
    <name evidence="2" type="ORF">TRAES_3BF044200090CFD_c1</name>
</gene>
<reference evidence="2" key="1">
    <citation type="journal article" date="2014" name="Science">
        <title>Structural and functional partitioning of bread wheat chromosome 3B.</title>
        <authorList>
            <person name="Choulet F."/>
            <person name="Alberti A."/>
            <person name="Theil S."/>
            <person name="Glover N."/>
            <person name="Barbe V."/>
            <person name="Daron J."/>
            <person name="Pingault L."/>
            <person name="Sourdille P."/>
            <person name="Couloux A."/>
            <person name="Paux E."/>
            <person name="Leroy P."/>
            <person name="Mangenot S."/>
            <person name="Guilhot N."/>
            <person name="Le Gouis J."/>
            <person name="Balfourier F."/>
            <person name="Alaux M."/>
            <person name="Jamilloux V."/>
            <person name="Poulain J."/>
            <person name="Durand C."/>
            <person name="Bellec A."/>
            <person name="Gaspin C."/>
            <person name="Safar J."/>
            <person name="Dolezel J."/>
            <person name="Rogers J."/>
            <person name="Vandepoele K."/>
            <person name="Aury J.M."/>
            <person name="Mayer K."/>
            <person name="Berges H."/>
            <person name="Quesneville H."/>
            <person name="Wincker P."/>
            <person name="Feuillet C."/>
        </authorList>
    </citation>
    <scope>NUCLEOTIDE SEQUENCE</scope>
</reference>
<evidence type="ECO:0000313" key="4">
    <source>
        <dbReference type="Proteomes" id="UP000019116"/>
    </source>
</evidence>
<dbReference type="PANTHER" id="PTHR33377">
    <property type="entry name" value="OS10G0134700 PROTEIN-RELATED"/>
    <property type="match status" value="1"/>
</dbReference>
<evidence type="ECO:0000256" key="1">
    <source>
        <dbReference type="SAM" id="Coils"/>
    </source>
</evidence>
<dbReference type="Proteomes" id="UP000019116">
    <property type="component" value="Chromosome 3B"/>
</dbReference>
<dbReference type="EnsemblPlants" id="TraesCS3B02G414700.1">
    <property type="protein sequence ID" value="TraesCS3B02G414700.1.cds1"/>
    <property type="gene ID" value="TraesCS3B02G414700"/>
</dbReference>
<dbReference type="HOGENOM" id="CLU_022287_0_1_1"/>
<name>A0A077S5B9_WHEAT</name>
<dbReference type="SMART" id="SM01157">
    <property type="entry name" value="DUF1719"/>
    <property type="match status" value="1"/>
</dbReference>
<dbReference type="Pfam" id="PF08224">
    <property type="entry name" value="DUF1719"/>
    <property type="match status" value="1"/>
</dbReference>
<evidence type="ECO:0000313" key="3">
    <source>
        <dbReference type="EnsemblPlants" id="TraesCS3B02G414700.1.cds1"/>
    </source>
</evidence>
<accession>A0A077S5B9</accession>
<proteinExistence type="predicted"/>
<dbReference type="InterPro" id="IPR013181">
    <property type="entry name" value="DUF1719"/>
</dbReference>
<dbReference type="AlphaFoldDB" id="A0A077S5B9"/>
<dbReference type="Gramene" id="TraesCS3B03G1026000.1">
    <property type="protein sequence ID" value="TraesCS3B03G1026000.1.CDS1"/>
    <property type="gene ID" value="TraesCS3B03G1026000"/>
</dbReference>
<feature type="coiled-coil region" evidence="1">
    <location>
        <begin position="75"/>
        <end position="102"/>
    </location>
</feature>
<sequence>MAEMVSSAIVGEAVSLIFSGIAPSSRNDDKSDEEAAGGGGLERLEMARIKMEAALETSDRWQISDRSLLHWRKKLKRAAQDCDDAARRCRRLSREEEEAELAVRQSSFPRRVAHATKSLISSLVGGDSDRRSAVSSTAVRRFERLADGAGEFMRYVQLGGTPRQNLFFDPLIGHIFAGKTVMYQVLHPGGKYHFFSIKLAGFEERGLEAMLSFTYEDREAPKNNFGLQAMLRLSESTDVIGTTVKCLQLMTPHFKAMARVAIGEITHLPTQDFSCVARMEHWKIWNHAHRTLTGWFRPDPLCCQGQGYDHDHDMVPSCHGDNGKGNKSSVFPEPVFQVLLRRYISLSKYRDMSGSTAVTGHGDTSCLDNCPRFKLGILFLPHDSLEDPKSAGCAIDVVDRANQHHLTHVNVQSDQLDKMFLPKAIDYLRRNAEAMMYKACWRSNHGSAHLCAEKRGAERILRACVATRQGRNIKSTEELRLLQLDKQVQSWKHIAGAFLKLWVVRSSERLRSSFTVWFNELGQSL</sequence>
<dbReference type="Gramene" id="TraesCS3B02G414700.1">
    <property type="protein sequence ID" value="TraesCS3B02G414700.1.cds1"/>
    <property type="gene ID" value="TraesCS3B02G414700"/>
</dbReference>
<evidence type="ECO:0000313" key="2">
    <source>
        <dbReference type="EMBL" id="CDM85178.1"/>
    </source>
</evidence>
<reference evidence="3" key="3">
    <citation type="submission" date="2018-10" db="UniProtKB">
        <authorList>
            <consortium name="EnsemblPlants"/>
        </authorList>
    </citation>
    <scope>IDENTIFICATION</scope>
</reference>
<dbReference type="OMA" id="VARMEHW"/>
<dbReference type="PANTHER" id="PTHR33377:SF11">
    <property type="entry name" value="OS04G0105900 PROTEIN"/>
    <property type="match status" value="1"/>
</dbReference>